<dbReference type="OrthoDB" id="3215763at2759"/>
<dbReference type="Proteomes" id="UP000076761">
    <property type="component" value="Unassembled WGS sequence"/>
</dbReference>
<reference evidence="2 3" key="1">
    <citation type="journal article" date="2016" name="Mol. Biol. Evol.">
        <title>Comparative Genomics of Early-Diverging Mushroom-Forming Fungi Provides Insights into the Origins of Lignocellulose Decay Capabilities.</title>
        <authorList>
            <person name="Nagy L.G."/>
            <person name="Riley R."/>
            <person name="Tritt A."/>
            <person name="Adam C."/>
            <person name="Daum C."/>
            <person name="Floudas D."/>
            <person name="Sun H."/>
            <person name="Yadav J.S."/>
            <person name="Pangilinan J."/>
            <person name="Larsson K.H."/>
            <person name="Matsuura K."/>
            <person name="Barry K."/>
            <person name="Labutti K."/>
            <person name="Kuo R."/>
            <person name="Ohm R.A."/>
            <person name="Bhattacharya S.S."/>
            <person name="Shirouzu T."/>
            <person name="Yoshinaga Y."/>
            <person name="Martin F.M."/>
            <person name="Grigoriev I.V."/>
            <person name="Hibbett D.S."/>
        </authorList>
    </citation>
    <scope>NUCLEOTIDE SEQUENCE [LARGE SCALE GENOMIC DNA]</scope>
    <source>
        <strain evidence="2 3">HHB14362 ss-1</strain>
    </source>
</reference>
<proteinExistence type="predicted"/>
<dbReference type="EMBL" id="KV425621">
    <property type="protein sequence ID" value="KZT20367.1"/>
    <property type="molecule type" value="Genomic_DNA"/>
</dbReference>
<keyword evidence="3" id="KW-1185">Reference proteome</keyword>
<sequence length="304" mass="32851">MDVDCGHDEQLRHRVERLKSTFQYISNTITHVGQQSLVFSMLHSGENAMEIDRCQEILQELMAIFDIEQVVHLEAGQHQYEVARKADHGELMRHVRVLEGYNERVMGQLSSQAEEISGIYGVVQSLNSEVHAIINHKYASMDVSSSGSICAASSLSCGDPKFYVCASPAGPRNSLAVMSPADPSAPDPEKNSSIASVARLSGSSFIWHRRSGASDYATLDDLSRRSSLLSFSPSSNSARQTLKGDADASRNTPTSVGCESSSITLASIQAVASSMSVRSIATVDTNLSKASMESVCSSLVFLRP</sequence>
<evidence type="ECO:0000313" key="2">
    <source>
        <dbReference type="EMBL" id="KZT20367.1"/>
    </source>
</evidence>
<protein>
    <submittedName>
        <fullName evidence="2">Uncharacterized protein</fullName>
    </submittedName>
</protein>
<evidence type="ECO:0000256" key="1">
    <source>
        <dbReference type="SAM" id="MobiDB-lite"/>
    </source>
</evidence>
<organism evidence="2 3">
    <name type="scientific">Neolentinus lepideus HHB14362 ss-1</name>
    <dbReference type="NCBI Taxonomy" id="1314782"/>
    <lineage>
        <taxon>Eukaryota</taxon>
        <taxon>Fungi</taxon>
        <taxon>Dikarya</taxon>
        <taxon>Basidiomycota</taxon>
        <taxon>Agaricomycotina</taxon>
        <taxon>Agaricomycetes</taxon>
        <taxon>Gloeophyllales</taxon>
        <taxon>Gloeophyllaceae</taxon>
        <taxon>Neolentinus</taxon>
    </lineage>
</organism>
<feature type="region of interest" description="Disordered" evidence="1">
    <location>
        <begin position="232"/>
        <end position="257"/>
    </location>
</feature>
<name>A0A165P0R0_9AGAM</name>
<gene>
    <name evidence="2" type="ORF">NEOLEDRAFT_873360</name>
</gene>
<evidence type="ECO:0000313" key="3">
    <source>
        <dbReference type="Proteomes" id="UP000076761"/>
    </source>
</evidence>
<dbReference type="CDD" id="cd21037">
    <property type="entry name" value="MLKL_NTD"/>
    <property type="match status" value="1"/>
</dbReference>
<dbReference type="AlphaFoldDB" id="A0A165P0R0"/>
<dbReference type="InParanoid" id="A0A165P0R0"/>
<dbReference type="InterPro" id="IPR059179">
    <property type="entry name" value="MLKL-like_MCAfunc"/>
</dbReference>
<accession>A0A165P0R0</accession>